<name>A0A6J5P7V4_9CAUD</name>
<sequence>MAGTEVRSGHLHSSGFIFKSRARVKALDVVGGNEGGLLEVWDTDVAPVAATYGRSGDTVTVTKSAHGLKTGDIVGISYQEASGVIATPGNYPITVTGTGTFTITDINSGTIATSTVCRYVRSTKNGYNAGWLATYHTSASDIFFNGFSVPGDGMMANIGIYVYADGLNSINIYYG</sequence>
<proteinExistence type="predicted"/>
<evidence type="ECO:0000313" key="1">
    <source>
        <dbReference type="EMBL" id="CAB4167623.1"/>
    </source>
</evidence>
<protein>
    <submittedName>
        <fullName evidence="1">Uncharacterized protein</fullName>
    </submittedName>
</protein>
<dbReference type="Gene3D" id="2.40.30.20">
    <property type="match status" value="1"/>
</dbReference>
<dbReference type="EMBL" id="LR796806">
    <property type="protein sequence ID" value="CAB4167623.1"/>
    <property type="molecule type" value="Genomic_DNA"/>
</dbReference>
<reference evidence="1" key="1">
    <citation type="submission" date="2020-04" db="EMBL/GenBank/DDBJ databases">
        <authorList>
            <person name="Chiriac C."/>
            <person name="Salcher M."/>
            <person name="Ghai R."/>
            <person name="Kavagutti S V."/>
        </authorList>
    </citation>
    <scope>NUCLEOTIDE SEQUENCE</scope>
</reference>
<dbReference type="InterPro" id="IPR023366">
    <property type="entry name" value="ATP_synth_asu-like_sf"/>
</dbReference>
<organism evidence="1">
    <name type="scientific">uncultured Caudovirales phage</name>
    <dbReference type="NCBI Taxonomy" id="2100421"/>
    <lineage>
        <taxon>Viruses</taxon>
        <taxon>Duplodnaviria</taxon>
        <taxon>Heunggongvirae</taxon>
        <taxon>Uroviricota</taxon>
        <taxon>Caudoviricetes</taxon>
        <taxon>Peduoviridae</taxon>
        <taxon>Maltschvirus</taxon>
        <taxon>Maltschvirus maltsch</taxon>
    </lineage>
</organism>
<accession>A0A6J5P7V4</accession>
<gene>
    <name evidence="1" type="ORF">UFOVP858_46</name>
</gene>